<proteinExistence type="predicted"/>
<sequence>MNKIKIGQIGIGHNHGEGKMLAVRKFPELFEVIGYAEENNAWLEKRGGLAGYQGLERMPVEKLLDKCDAVLIESDVWDLTKYAGLCISRGKHIHMDKPAGGTLEEYGNVLKTAKEKNLVVQLGYMYRYNPAVIKCLEHIRNGDLGEIYSINAEMSTFHPVEYKKWLTNFKGGIMYILGSHLVDLIVYILGEPDKVTSF</sequence>
<name>A0A9D2I432_9FIRM</name>
<dbReference type="PANTHER" id="PTHR43818:SF11">
    <property type="entry name" value="BCDNA.GH03377"/>
    <property type="match status" value="1"/>
</dbReference>
<evidence type="ECO:0000259" key="3">
    <source>
        <dbReference type="Pfam" id="PF22725"/>
    </source>
</evidence>
<dbReference type="AlphaFoldDB" id="A0A9D2I432"/>
<keyword evidence="1" id="KW-0560">Oxidoreductase</keyword>
<dbReference type="EMBL" id="DWYY01000051">
    <property type="protein sequence ID" value="HJA92396.1"/>
    <property type="molecule type" value="Genomic_DNA"/>
</dbReference>
<dbReference type="Gene3D" id="3.40.50.720">
    <property type="entry name" value="NAD(P)-binding Rossmann-like Domain"/>
    <property type="match status" value="1"/>
</dbReference>
<gene>
    <name evidence="4" type="ORF">H9717_04670</name>
</gene>
<reference evidence="4" key="2">
    <citation type="submission" date="2021-04" db="EMBL/GenBank/DDBJ databases">
        <authorList>
            <person name="Gilroy R."/>
        </authorList>
    </citation>
    <scope>NUCLEOTIDE SEQUENCE</scope>
    <source>
        <strain evidence="4">CHK179-7159</strain>
    </source>
</reference>
<dbReference type="InterPro" id="IPR050463">
    <property type="entry name" value="Gfo/Idh/MocA_oxidrdct_glycsds"/>
</dbReference>
<dbReference type="Gene3D" id="3.30.360.10">
    <property type="entry name" value="Dihydrodipicolinate Reductase, domain 2"/>
    <property type="match status" value="1"/>
</dbReference>
<evidence type="ECO:0000256" key="1">
    <source>
        <dbReference type="ARBA" id="ARBA00023002"/>
    </source>
</evidence>
<reference evidence="4" key="1">
    <citation type="journal article" date="2021" name="PeerJ">
        <title>Extensive microbial diversity within the chicken gut microbiome revealed by metagenomics and culture.</title>
        <authorList>
            <person name="Gilroy R."/>
            <person name="Ravi A."/>
            <person name="Getino M."/>
            <person name="Pursley I."/>
            <person name="Horton D.L."/>
            <person name="Alikhan N.F."/>
            <person name="Baker D."/>
            <person name="Gharbi K."/>
            <person name="Hall N."/>
            <person name="Watson M."/>
            <person name="Adriaenssens E.M."/>
            <person name="Foster-Nyarko E."/>
            <person name="Jarju S."/>
            <person name="Secka A."/>
            <person name="Antonio M."/>
            <person name="Oren A."/>
            <person name="Chaudhuri R.R."/>
            <person name="La Ragione R."/>
            <person name="Hildebrand F."/>
            <person name="Pallen M.J."/>
        </authorList>
    </citation>
    <scope>NUCLEOTIDE SEQUENCE</scope>
    <source>
        <strain evidence="4">CHK179-7159</strain>
    </source>
</reference>
<feature type="domain" description="GFO/IDH/MocA-like oxidoreductase" evidence="3">
    <location>
        <begin position="137"/>
        <end position="197"/>
    </location>
</feature>
<feature type="non-terminal residue" evidence="4">
    <location>
        <position position="198"/>
    </location>
</feature>
<dbReference type="Proteomes" id="UP000886858">
    <property type="component" value="Unassembled WGS sequence"/>
</dbReference>
<dbReference type="Pfam" id="PF22725">
    <property type="entry name" value="GFO_IDH_MocA_C3"/>
    <property type="match status" value="1"/>
</dbReference>
<dbReference type="SUPFAM" id="SSF51735">
    <property type="entry name" value="NAD(P)-binding Rossmann-fold domains"/>
    <property type="match status" value="1"/>
</dbReference>
<dbReference type="GO" id="GO:0000166">
    <property type="term" value="F:nucleotide binding"/>
    <property type="evidence" value="ECO:0007669"/>
    <property type="project" value="InterPro"/>
</dbReference>
<evidence type="ECO:0000313" key="4">
    <source>
        <dbReference type="EMBL" id="HJA92396.1"/>
    </source>
</evidence>
<evidence type="ECO:0000259" key="2">
    <source>
        <dbReference type="Pfam" id="PF01408"/>
    </source>
</evidence>
<dbReference type="InterPro" id="IPR000683">
    <property type="entry name" value="Gfo/Idh/MocA-like_OxRdtase_N"/>
</dbReference>
<feature type="domain" description="Gfo/Idh/MocA-like oxidoreductase N-terminal" evidence="2">
    <location>
        <begin position="5"/>
        <end position="124"/>
    </location>
</feature>
<dbReference type="PANTHER" id="PTHR43818">
    <property type="entry name" value="BCDNA.GH03377"/>
    <property type="match status" value="1"/>
</dbReference>
<evidence type="ECO:0000313" key="5">
    <source>
        <dbReference type="Proteomes" id="UP000886858"/>
    </source>
</evidence>
<accession>A0A9D2I432</accession>
<dbReference type="GO" id="GO:0016491">
    <property type="term" value="F:oxidoreductase activity"/>
    <property type="evidence" value="ECO:0007669"/>
    <property type="project" value="UniProtKB-KW"/>
</dbReference>
<dbReference type="Pfam" id="PF01408">
    <property type="entry name" value="GFO_IDH_MocA"/>
    <property type="match status" value="1"/>
</dbReference>
<comment type="caution">
    <text evidence="4">The sequence shown here is derived from an EMBL/GenBank/DDBJ whole genome shotgun (WGS) entry which is preliminary data.</text>
</comment>
<protein>
    <submittedName>
        <fullName evidence="4">Gfo/Idh/MocA family oxidoreductase</fullName>
    </submittedName>
</protein>
<dbReference type="InterPro" id="IPR055170">
    <property type="entry name" value="GFO_IDH_MocA-like_dom"/>
</dbReference>
<organism evidence="4 5">
    <name type="scientific">Candidatus Eisenbergiella merdipullorum</name>
    <dbReference type="NCBI Taxonomy" id="2838553"/>
    <lineage>
        <taxon>Bacteria</taxon>
        <taxon>Bacillati</taxon>
        <taxon>Bacillota</taxon>
        <taxon>Clostridia</taxon>
        <taxon>Lachnospirales</taxon>
        <taxon>Lachnospiraceae</taxon>
        <taxon>Eisenbergiella</taxon>
    </lineage>
</organism>
<dbReference type="InterPro" id="IPR036291">
    <property type="entry name" value="NAD(P)-bd_dom_sf"/>
</dbReference>